<evidence type="ECO:0000313" key="3">
    <source>
        <dbReference type="EMBL" id="KAF5178062.1"/>
    </source>
</evidence>
<feature type="region of interest" description="Disordered" evidence="1">
    <location>
        <begin position="323"/>
        <end position="351"/>
    </location>
</feature>
<evidence type="ECO:0000256" key="1">
    <source>
        <dbReference type="SAM" id="MobiDB-lite"/>
    </source>
</evidence>
<reference evidence="3 4" key="1">
    <citation type="submission" date="2020-06" db="EMBL/GenBank/DDBJ databases">
        <title>Transcriptomic and genomic resources for Thalictrum thalictroides and T. hernandezii: Facilitating candidate gene discovery in an emerging model plant lineage.</title>
        <authorList>
            <person name="Arias T."/>
            <person name="Riano-Pachon D.M."/>
            <person name="Di Stilio V.S."/>
        </authorList>
    </citation>
    <scope>NUCLEOTIDE SEQUENCE [LARGE SCALE GENOMIC DNA]</scope>
    <source>
        <strain evidence="4">cv. WT478/WT964</strain>
        <tissue evidence="3">Leaves</tissue>
    </source>
</reference>
<evidence type="ECO:0000313" key="4">
    <source>
        <dbReference type="Proteomes" id="UP000554482"/>
    </source>
</evidence>
<dbReference type="EMBL" id="JABWDY010040526">
    <property type="protein sequence ID" value="KAF5178062.1"/>
    <property type="molecule type" value="Genomic_DNA"/>
</dbReference>
<dbReference type="InterPro" id="IPR025558">
    <property type="entry name" value="DUF4283"/>
</dbReference>
<sequence length="438" mass="48080">MKGGLTVVDRRSWRFSKAIAMAGKLVTPPLGLGEKRHQVCFNGAQNFVESKVQQNLLSSSNVEGERKATYADKAKQRMNQAVDLATLPIPTMRGERPAITIPVSYVEKGLEACKFALVGRLDLKNVKIEDIKAEIAREWGLEATVRVSPLGKGYVMVRFSNENDFKRVWYGGPWQECVIEGVMNESWNQKKKPQAKKNKQDKTNEVELTVQPQLELREKENNDVNDKGATNEKEDIIGTEKSPLMVPSTQVQDSESGVLAVMVEESMDKSPVMVPDSQIEELESGEFAEVVEDSLLGKSPPAVPNFLPTEVGNEEADAELVEDSIEEKSPTLVPTSQEENSEGEGIMEGNSDVNALSNNLALAIIVPERAATSEASELQVVVTPPGDAGTEIEAEKLCKKFWEELNNEKNCQSPKKKTRGKRAKAKASAGAKATSSKH</sequence>
<feature type="region of interest" description="Disordered" evidence="1">
    <location>
        <begin position="408"/>
        <end position="438"/>
    </location>
</feature>
<dbReference type="Pfam" id="PF14111">
    <property type="entry name" value="DUF4283"/>
    <property type="match status" value="1"/>
</dbReference>
<accession>A0A7J6V112</accession>
<keyword evidence="4" id="KW-1185">Reference proteome</keyword>
<feature type="compositionally biased region" description="Low complexity" evidence="1">
    <location>
        <begin position="426"/>
        <end position="438"/>
    </location>
</feature>
<gene>
    <name evidence="3" type="ORF">FRX31_032353</name>
</gene>
<proteinExistence type="predicted"/>
<feature type="compositionally biased region" description="Basic residues" evidence="1">
    <location>
        <begin position="414"/>
        <end position="425"/>
    </location>
</feature>
<comment type="caution">
    <text evidence="3">The sequence shown here is derived from an EMBL/GenBank/DDBJ whole genome shotgun (WGS) entry which is preliminary data.</text>
</comment>
<feature type="domain" description="DUF4283" evidence="2">
    <location>
        <begin position="111"/>
        <end position="174"/>
    </location>
</feature>
<protein>
    <recommendedName>
        <fullName evidence="2">DUF4283 domain-containing protein</fullName>
    </recommendedName>
</protein>
<dbReference type="AlphaFoldDB" id="A0A7J6V112"/>
<evidence type="ECO:0000259" key="2">
    <source>
        <dbReference type="Pfam" id="PF14111"/>
    </source>
</evidence>
<organism evidence="3 4">
    <name type="scientific">Thalictrum thalictroides</name>
    <name type="common">Rue-anemone</name>
    <name type="synonym">Anemone thalictroides</name>
    <dbReference type="NCBI Taxonomy" id="46969"/>
    <lineage>
        <taxon>Eukaryota</taxon>
        <taxon>Viridiplantae</taxon>
        <taxon>Streptophyta</taxon>
        <taxon>Embryophyta</taxon>
        <taxon>Tracheophyta</taxon>
        <taxon>Spermatophyta</taxon>
        <taxon>Magnoliopsida</taxon>
        <taxon>Ranunculales</taxon>
        <taxon>Ranunculaceae</taxon>
        <taxon>Thalictroideae</taxon>
        <taxon>Thalictrum</taxon>
    </lineage>
</organism>
<name>A0A7J6V112_THATH</name>
<dbReference type="Proteomes" id="UP000554482">
    <property type="component" value="Unassembled WGS sequence"/>
</dbReference>